<gene>
    <name evidence="1" type="ORF">NCTC7915_01116</name>
</gene>
<dbReference type="AlphaFoldDB" id="A0AA46BN61"/>
<sequence length="37" mass="4118">MEVPFVAMVADLRSAEEAGRGCRGFERVTCCGWDVRL</sequence>
<organism evidence="1 2">
    <name type="scientific">Dermatophilus congolensis</name>
    <dbReference type="NCBI Taxonomy" id="1863"/>
    <lineage>
        <taxon>Bacteria</taxon>
        <taxon>Bacillati</taxon>
        <taxon>Actinomycetota</taxon>
        <taxon>Actinomycetes</taxon>
        <taxon>Micrococcales</taxon>
        <taxon>Dermatophilaceae</taxon>
        <taxon>Dermatophilus</taxon>
    </lineage>
</organism>
<name>A0AA46BN61_9MICO</name>
<reference evidence="1 2" key="1">
    <citation type="submission" date="2018-06" db="EMBL/GenBank/DDBJ databases">
        <authorList>
            <consortium name="Pathogen Informatics"/>
            <person name="Doyle S."/>
        </authorList>
    </citation>
    <scope>NUCLEOTIDE SEQUENCE [LARGE SCALE GENOMIC DNA]</scope>
    <source>
        <strain evidence="1 2">NCTC7915</strain>
    </source>
</reference>
<comment type="caution">
    <text evidence="1">The sequence shown here is derived from an EMBL/GenBank/DDBJ whole genome shotgun (WGS) entry which is preliminary data.</text>
</comment>
<proteinExistence type="predicted"/>
<dbReference type="EMBL" id="UFYA01000001">
    <property type="protein sequence ID" value="STD09007.1"/>
    <property type="molecule type" value="Genomic_DNA"/>
</dbReference>
<evidence type="ECO:0000313" key="1">
    <source>
        <dbReference type="EMBL" id="STD09007.1"/>
    </source>
</evidence>
<accession>A0AA46BN61</accession>
<evidence type="ECO:0000313" key="2">
    <source>
        <dbReference type="Proteomes" id="UP000254118"/>
    </source>
</evidence>
<dbReference type="Proteomes" id="UP000254118">
    <property type="component" value="Unassembled WGS sequence"/>
</dbReference>
<protein>
    <submittedName>
        <fullName evidence="1">Uncharacterized protein</fullName>
    </submittedName>
</protein>